<dbReference type="InterPro" id="IPR018060">
    <property type="entry name" value="HTH_AraC"/>
</dbReference>
<organism evidence="6 7">
    <name type="scientific">Candidatus Acutalibacter pullicola</name>
    <dbReference type="NCBI Taxonomy" id="2838417"/>
    <lineage>
        <taxon>Bacteria</taxon>
        <taxon>Bacillati</taxon>
        <taxon>Bacillota</taxon>
        <taxon>Clostridia</taxon>
        <taxon>Eubacteriales</taxon>
        <taxon>Acutalibacteraceae</taxon>
        <taxon>Acutalibacter</taxon>
    </lineage>
</organism>
<reference evidence="6" key="1">
    <citation type="journal article" date="2021" name="PeerJ">
        <title>Extensive microbial diversity within the chicken gut microbiome revealed by metagenomics and culture.</title>
        <authorList>
            <person name="Gilroy R."/>
            <person name="Ravi A."/>
            <person name="Getino M."/>
            <person name="Pursley I."/>
            <person name="Horton D.L."/>
            <person name="Alikhan N.F."/>
            <person name="Baker D."/>
            <person name="Gharbi K."/>
            <person name="Hall N."/>
            <person name="Watson M."/>
            <person name="Adriaenssens E.M."/>
            <person name="Foster-Nyarko E."/>
            <person name="Jarju S."/>
            <person name="Secka A."/>
            <person name="Antonio M."/>
            <person name="Oren A."/>
            <person name="Chaudhuri R.R."/>
            <person name="La Ragione R."/>
            <person name="Hildebrand F."/>
            <person name="Pallen M.J."/>
        </authorList>
    </citation>
    <scope>NUCLEOTIDE SEQUENCE</scope>
    <source>
        <strain evidence="6">CHK185-1770</strain>
    </source>
</reference>
<gene>
    <name evidence="6" type="ORF">H9710_08240</name>
</gene>
<proteinExistence type="predicted"/>
<dbReference type="PANTHER" id="PTHR46796:SF13">
    <property type="entry name" value="HTH-TYPE TRANSCRIPTIONAL ACTIVATOR RHAS"/>
    <property type="match status" value="1"/>
</dbReference>
<keyword evidence="1" id="KW-0805">Transcription regulation</keyword>
<dbReference type="SMART" id="SM00342">
    <property type="entry name" value="HTH_ARAC"/>
    <property type="match status" value="1"/>
</dbReference>
<dbReference type="PANTHER" id="PTHR46796">
    <property type="entry name" value="HTH-TYPE TRANSCRIPTIONAL ACTIVATOR RHAS-RELATED"/>
    <property type="match status" value="1"/>
</dbReference>
<name>A0A9D2SF85_9FIRM</name>
<feature type="region of interest" description="Disordered" evidence="4">
    <location>
        <begin position="1"/>
        <end position="22"/>
    </location>
</feature>
<dbReference type="Gene3D" id="1.10.10.60">
    <property type="entry name" value="Homeodomain-like"/>
    <property type="match status" value="2"/>
</dbReference>
<dbReference type="AlphaFoldDB" id="A0A9D2SF85"/>
<dbReference type="GO" id="GO:0043565">
    <property type="term" value="F:sequence-specific DNA binding"/>
    <property type="evidence" value="ECO:0007669"/>
    <property type="project" value="InterPro"/>
</dbReference>
<sequence>MLEKNQPFSPTGSQREQPPHGTPSFPVEIFELSIPASTVPWHWHEDWEYVLCTRNRVKCSTAQGEIVLDPGYGAFLGPRVIHEITAEDGSCGIRSLVFHPHFLGSEESLIWQKYVAPVQECGAIKLSPDIPWQWDCMHFFCVAWHAMNQQGAGYEIETRQALENAVYRLSLQTEFRKNSLSEKARRNTQRLEQMLQFIQQNYGEELTVSQIADSAAISESECLRCFRNSLHTVPSRYLRDFRLQKAETLLLSTQETSANIGAACGFSDPAYFTKLFREVKGCTPLEYRKRHNATRM</sequence>
<dbReference type="Proteomes" id="UP000826793">
    <property type="component" value="Unassembled WGS sequence"/>
</dbReference>
<dbReference type="InterPro" id="IPR050204">
    <property type="entry name" value="AraC_XylS_family_regulators"/>
</dbReference>
<dbReference type="PROSITE" id="PS01124">
    <property type="entry name" value="HTH_ARAC_FAMILY_2"/>
    <property type="match status" value="1"/>
</dbReference>
<dbReference type="EMBL" id="DWXG01000066">
    <property type="protein sequence ID" value="HJB98550.1"/>
    <property type="molecule type" value="Genomic_DNA"/>
</dbReference>
<dbReference type="SUPFAM" id="SSF51182">
    <property type="entry name" value="RmlC-like cupins"/>
    <property type="match status" value="1"/>
</dbReference>
<evidence type="ECO:0000256" key="2">
    <source>
        <dbReference type="ARBA" id="ARBA00023125"/>
    </source>
</evidence>
<dbReference type="Pfam" id="PF12833">
    <property type="entry name" value="HTH_18"/>
    <property type="match status" value="1"/>
</dbReference>
<evidence type="ECO:0000259" key="5">
    <source>
        <dbReference type="PROSITE" id="PS01124"/>
    </source>
</evidence>
<evidence type="ECO:0000256" key="4">
    <source>
        <dbReference type="SAM" id="MobiDB-lite"/>
    </source>
</evidence>
<evidence type="ECO:0000313" key="7">
    <source>
        <dbReference type="Proteomes" id="UP000826793"/>
    </source>
</evidence>
<dbReference type="Gene3D" id="2.60.120.10">
    <property type="entry name" value="Jelly Rolls"/>
    <property type="match status" value="1"/>
</dbReference>
<dbReference type="GO" id="GO:0003700">
    <property type="term" value="F:DNA-binding transcription factor activity"/>
    <property type="evidence" value="ECO:0007669"/>
    <property type="project" value="InterPro"/>
</dbReference>
<feature type="domain" description="HTH araC/xylS-type" evidence="5">
    <location>
        <begin position="192"/>
        <end position="290"/>
    </location>
</feature>
<reference evidence="6" key="2">
    <citation type="submission" date="2021-04" db="EMBL/GenBank/DDBJ databases">
        <authorList>
            <person name="Gilroy R."/>
        </authorList>
    </citation>
    <scope>NUCLEOTIDE SEQUENCE</scope>
    <source>
        <strain evidence="6">CHK185-1770</strain>
    </source>
</reference>
<protein>
    <submittedName>
        <fullName evidence="6">AraC family transcriptional regulator</fullName>
    </submittedName>
</protein>
<accession>A0A9D2SF85</accession>
<feature type="compositionally biased region" description="Polar residues" evidence="4">
    <location>
        <begin position="1"/>
        <end position="16"/>
    </location>
</feature>
<evidence type="ECO:0000256" key="1">
    <source>
        <dbReference type="ARBA" id="ARBA00023015"/>
    </source>
</evidence>
<evidence type="ECO:0000256" key="3">
    <source>
        <dbReference type="ARBA" id="ARBA00023163"/>
    </source>
</evidence>
<dbReference type="SUPFAM" id="SSF46689">
    <property type="entry name" value="Homeodomain-like"/>
    <property type="match status" value="2"/>
</dbReference>
<keyword evidence="3" id="KW-0804">Transcription</keyword>
<evidence type="ECO:0000313" key="6">
    <source>
        <dbReference type="EMBL" id="HJB98550.1"/>
    </source>
</evidence>
<dbReference type="InterPro" id="IPR014710">
    <property type="entry name" value="RmlC-like_jellyroll"/>
</dbReference>
<dbReference type="InterPro" id="IPR011051">
    <property type="entry name" value="RmlC_Cupin_sf"/>
</dbReference>
<keyword evidence="2" id="KW-0238">DNA-binding</keyword>
<comment type="caution">
    <text evidence="6">The sequence shown here is derived from an EMBL/GenBank/DDBJ whole genome shotgun (WGS) entry which is preliminary data.</text>
</comment>
<dbReference type="InterPro" id="IPR009057">
    <property type="entry name" value="Homeodomain-like_sf"/>
</dbReference>